<name>A0AA43KEU7_9CYAN</name>
<feature type="transmembrane region" description="Helical" evidence="1">
    <location>
        <begin position="117"/>
        <end position="142"/>
    </location>
</feature>
<evidence type="ECO:0000313" key="3">
    <source>
        <dbReference type="Proteomes" id="UP001159370"/>
    </source>
</evidence>
<dbReference type="RefSeq" id="WP_280650672.1">
    <property type="nucleotide sequence ID" value="NZ_JANQDL010000073.1"/>
</dbReference>
<protein>
    <submittedName>
        <fullName evidence="2">Uncharacterized protein</fullName>
    </submittedName>
</protein>
<organism evidence="2 3">
    <name type="scientific">Umezakia ovalisporum FSS-62</name>
    <dbReference type="NCBI Taxonomy" id="2971776"/>
    <lineage>
        <taxon>Bacteria</taxon>
        <taxon>Bacillati</taxon>
        <taxon>Cyanobacteriota</taxon>
        <taxon>Cyanophyceae</taxon>
        <taxon>Nostocales</taxon>
        <taxon>Nodulariaceae</taxon>
        <taxon>Umezakia</taxon>
    </lineage>
</organism>
<evidence type="ECO:0000313" key="2">
    <source>
        <dbReference type="EMBL" id="MDH6064184.1"/>
    </source>
</evidence>
<proteinExistence type="predicted"/>
<evidence type="ECO:0000256" key="1">
    <source>
        <dbReference type="SAM" id="Phobius"/>
    </source>
</evidence>
<keyword evidence="1" id="KW-0472">Membrane</keyword>
<gene>
    <name evidence="2" type="ORF">NWP23_10485</name>
</gene>
<comment type="caution">
    <text evidence="2">The sequence shown here is derived from an EMBL/GenBank/DDBJ whole genome shotgun (WGS) entry which is preliminary data.</text>
</comment>
<accession>A0AA43KEU7</accession>
<dbReference type="EMBL" id="JANQDL010000073">
    <property type="protein sequence ID" value="MDH6064184.1"/>
    <property type="molecule type" value="Genomic_DNA"/>
</dbReference>
<feature type="transmembrane region" description="Helical" evidence="1">
    <location>
        <begin position="67"/>
        <end position="87"/>
    </location>
</feature>
<feature type="transmembrane region" description="Helical" evidence="1">
    <location>
        <begin position="33"/>
        <end position="55"/>
    </location>
</feature>
<dbReference type="Proteomes" id="UP001159370">
    <property type="component" value="Unassembled WGS sequence"/>
</dbReference>
<dbReference type="GeneID" id="83684415"/>
<reference evidence="2 3" key="1">
    <citation type="journal article" date="2023" name="J. Phycol.">
        <title>Chrysosporum ovalisporum is synonymous with the true-branching cyanobacterium Umezakia natans (Nostocales/Aphanizomenonaceae).</title>
        <authorList>
            <person name="McGregor G.B."/>
            <person name="Sendall B.C."/>
            <person name="Niiyama Y."/>
            <person name="Tuji A."/>
            <person name="Willis A."/>
        </authorList>
    </citation>
    <scope>NUCLEOTIDE SEQUENCE [LARGE SCALE GENOMIC DNA]</scope>
    <source>
        <strain evidence="2 3">FSS-62</strain>
    </source>
</reference>
<dbReference type="AlphaFoldDB" id="A0AA43KEU7"/>
<sequence length="143" mass="16031">MVKTLPWTSVVLLLFSYSTLGWALSEVQASWYVWLTCMFGILLLVASLTVPWSAIAKYSSSLVGSNLRTFAATTFGALLFFLMLAWFRRFLDSLLIISAGILARIDFQTAGFKQEQVFLIIFIFSLGGLALGKALHVVLYHYF</sequence>
<keyword evidence="1" id="KW-1133">Transmembrane helix</keyword>
<keyword evidence="1" id="KW-0812">Transmembrane</keyword>